<feature type="active site" description="Charge relay system" evidence="4">
    <location>
        <position position="153"/>
    </location>
</feature>
<keyword evidence="7" id="KW-1185">Reference proteome</keyword>
<dbReference type="InterPro" id="IPR000073">
    <property type="entry name" value="AB_hydrolase_1"/>
</dbReference>
<dbReference type="Gene3D" id="3.40.50.1820">
    <property type="entry name" value="alpha/beta hydrolase"/>
    <property type="match status" value="1"/>
</dbReference>
<keyword evidence="3 6" id="KW-0378">Hydrolase</keyword>
<dbReference type="OrthoDB" id="332676at2"/>
<feature type="active site" description="Charge relay system" evidence="4">
    <location>
        <position position="309"/>
    </location>
</feature>
<evidence type="ECO:0000256" key="4">
    <source>
        <dbReference type="PIRSR" id="PIRSR005211-1"/>
    </source>
</evidence>
<evidence type="ECO:0000313" key="6">
    <source>
        <dbReference type="EMBL" id="TVU69683.1"/>
    </source>
</evidence>
<proteinExistence type="inferred from homology"/>
<dbReference type="STRING" id="553385.GCA_000591415_01586"/>
<dbReference type="AlphaFoldDB" id="A0A558HKM0"/>
<reference evidence="6 7" key="1">
    <citation type="submission" date="2019-07" db="EMBL/GenBank/DDBJ databases">
        <title>Diversity of Bacteria from Kongsfjorden, Arctic.</title>
        <authorList>
            <person name="Yu Y."/>
        </authorList>
    </citation>
    <scope>NUCLEOTIDE SEQUENCE [LARGE SCALE GENOMIC DNA]</scope>
    <source>
        <strain evidence="6 7">SM1923</strain>
    </source>
</reference>
<dbReference type="SUPFAM" id="SSF53474">
    <property type="entry name" value="alpha/beta-Hydrolases"/>
    <property type="match status" value="1"/>
</dbReference>
<comment type="similarity">
    <text evidence="1">Belongs to the AB hydrolase superfamily. AB hydrolase 4 family.</text>
</comment>
<name>A0A558HKM0_9GAMM</name>
<keyword evidence="2" id="KW-0719">Serine esterase</keyword>
<dbReference type="InterPro" id="IPR050960">
    <property type="entry name" value="AB_hydrolase_4_sf"/>
</dbReference>
<dbReference type="PIRSF" id="PIRSF005211">
    <property type="entry name" value="Ab_hydro_YheT"/>
    <property type="match status" value="1"/>
</dbReference>
<dbReference type="GO" id="GO:0047372">
    <property type="term" value="F:monoacylglycerol lipase activity"/>
    <property type="evidence" value="ECO:0007669"/>
    <property type="project" value="TreeGrafter"/>
</dbReference>
<dbReference type="EMBL" id="VNFH01000007">
    <property type="protein sequence ID" value="TVU69683.1"/>
    <property type="molecule type" value="Genomic_DNA"/>
</dbReference>
<evidence type="ECO:0000259" key="5">
    <source>
        <dbReference type="Pfam" id="PF00561"/>
    </source>
</evidence>
<dbReference type="InterPro" id="IPR000952">
    <property type="entry name" value="AB_hydrolase_4_CS"/>
</dbReference>
<dbReference type="PROSITE" id="PS01133">
    <property type="entry name" value="UPF0017"/>
    <property type="match status" value="1"/>
</dbReference>
<comment type="caution">
    <text evidence="6">The sequence shown here is derived from an EMBL/GenBank/DDBJ whole genome shotgun (WGS) entry which is preliminary data.</text>
</comment>
<organism evidence="6 7">
    <name type="scientific">Cobetia crustatorum</name>
    <dbReference type="NCBI Taxonomy" id="553385"/>
    <lineage>
        <taxon>Bacteria</taxon>
        <taxon>Pseudomonadati</taxon>
        <taxon>Pseudomonadota</taxon>
        <taxon>Gammaproteobacteria</taxon>
        <taxon>Oceanospirillales</taxon>
        <taxon>Halomonadaceae</taxon>
        <taxon>Cobetia</taxon>
    </lineage>
</organism>
<dbReference type="RefSeq" id="WP_144727672.1">
    <property type="nucleotide sequence ID" value="NZ_CAWOWR010000127.1"/>
</dbReference>
<dbReference type="GO" id="GO:0034338">
    <property type="term" value="F:short-chain carboxylesterase activity"/>
    <property type="evidence" value="ECO:0007669"/>
    <property type="project" value="TreeGrafter"/>
</dbReference>
<dbReference type="NCBIfam" id="NF008218">
    <property type="entry name" value="PRK10985.1"/>
    <property type="match status" value="1"/>
</dbReference>
<dbReference type="InterPro" id="IPR012020">
    <property type="entry name" value="ABHD4"/>
</dbReference>
<sequence length="352" mass="38558">MPHSIFTAEFRPAFGFGNRHVQTLLPRFMSLAPLARCTEIINLPDGDFVELAWITSDGGSRHERQTPLSDDAPLFVLFHGLEGDLKSPYARDLLNAAAKLGWRPVMMHFRGCGQSPNRLPRAYHSGDTADAYWVLGELGRRYPHALKVACGVSLGANMLLKLVAEQGGDGLDLAGAIAISAPLDLAASADVLNQGFSRVYQRHLLKGLKAKVAAKLANGPLPVSIGAHQLNQLNSFWAYDNEVTAPLHGFSSASDYYARSSAGRLLSEIELPTLVLQSLDDPFMPRDLFSRFSQPSEAVRIELSDRGGHVGFIEWRRGRLSSWLARRVARQLADWSGLPKPQAVSEAQSEAH</sequence>
<evidence type="ECO:0000313" key="7">
    <source>
        <dbReference type="Proteomes" id="UP000319941"/>
    </source>
</evidence>
<feature type="active site" description="Charge relay system" evidence="4">
    <location>
        <position position="281"/>
    </location>
</feature>
<evidence type="ECO:0000256" key="3">
    <source>
        <dbReference type="ARBA" id="ARBA00022801"/>
    </source>
</evidence>
<accession>A0A558HKM0</accession>
<dbReference type="InterPro" id="IPR029058">
    <property type="entry name" value="AB_hydrolase_fold"/>
</dbReference>
<evidence type="ECO:0000256" key="1">
    <source>
        <dbReference type="ARBA" id="ARBA00010884"/>
    </source>
</evidence>
<gene>
    <name evidence="6" type="ORF">FQP86_11295</name>
</gene>
<evidence type="ECO:0000256" key="2">
    <source>
        <dbReference type="ARBA" id="ARBA00022487"/>
    </source>
</evidence>
<dbReference type="PANTHER" id="PTHR10794">
    <property type="entry name" value="ABHYDROLASE DOMAIN-CONTAINING PROTEIN"/>
    <property type="match status" value="1"/>
</dbReference>
<feature type="domain" description="AB hydrolase-1" evidence="5">
    <location>
        <begin position="73"/>
        <end position="314"/>
    </location>
</feature>
<dbReference type="PANTHER" id="PTHR10794:SF94">
    <property type="entry name" value="ESTERASE YHET-RELATED"/>
    <property type="match status" value="1"/>
</dbReference>
<dbReference type="Pfam" id="PF00561">
    <property type="entry name" value="Abhydrolase_1"/>
    <property type="match status" value="1"/>
</dbReference>
<protein>
    <submittedName>
        <fullName evidence="6">Hydrolase</fullName>
    </submittedName>
</protein>
<dbReference type="Proteomes" id="UP000319941">
    <property type="component" value="Unassembled WGS sequence"/>
</dbReference>